<sequence length="92" mass="10528">MDRCTVAVINEWMRFYETIPADHRIKCVVTGGTGKKRLSGRIFAKWPVVDKRKLEYVIADRKSSRATRDKGGWKKMIDVVGGVTGFRQVEVQ</sequence>
<proteinExistence type="predicted"/>
<evidence type="ECO:0000313" key="2">
    <source>
        <dbReference type="Proteomes" id="UP000708208"/>
    </source>
</evidence>
<evidence type="ECO:0000313" key="1">
    <source>
        <dbReference type="EMBL" id="CAG7718794.1"/>
    </source>
</evidence>
<comment type="caution">
    <text evidence="1">The sequence shown here is derived from an EMBL/GenBank/DDBJ whole genome shotgun (WGS) entry which is preliminary data.</text>
</comment>
<gene>
    <name evidence="1" type="ORF">AFUS01_LOCUS8163</name>
</gene>
<dbReference type="EMBL" id="CAJVCH010056010">
    <property type="protein sequence ID" value="CAG7718794.1"/>
    <property type="molecule type" value="Genomic_DNA"/>
</dbReference>
<protein>
    <submittedName>
        <fullName evidence="1">Uncharacterized protein</fullName>
    </submittedName>
</protein>
<dbReference type="Proteomes" id="UP000708208">
    <property type="component" value="Unassembled WGS sequence"/>
</dbReference>
<dbReference type="AlphaFoldDB" id="A0A8J2K2Q4"/>
<accession>A0A8J2K2Q4</accession>
<keyword evidence="2" id="KW-1185">Reference proteome</keyword>
<reference evidence="1" key="1">
    <citation type="submission" date="2021-06" db="EMBL/GenBank/DDBJ databases">
        <authorList>
            <person name="Hodson N. C."/>
            <person name="Mongue J. A."/>
            <person name="Jaron S. K."/>
        </authorList>
    </citation>
    <scope>NUCLEOTIDE SEQUENCE</scope>
</reference>
<name>A0A8J2K2Q4_9HEXA</name>
<organism evidence="1 2">
    <name type="scientific">Allacma fusca</name>
    <dbReference type="NCBI Taxonomy" id="39272"/>
    <lineage>
        <taxon>Eukaryota</taxon>
        <taxon>Metazoa</taxon>
        <taxon>Ecdysozoa</taxon>
        <taxon>Arthropoda</taxon>
        <taxon>Hexapoda</taxon>
        <taxon>Collembola</taxon>
        <taxon>Symphypleona</taxon>
        <taxon>Sminthuridae</taxon>
        <taxon>Allacma</taxon>
    </lineage>
</organism>